<dbReference type="GO" id="GO:0016787">
    <property type="term" value="F:hydrolase activity"/>
    <property type="evidence" value="ECO:0007669"/>
    <property type="project" value="UniProtKB-UniRule"/>
</dbReference>
<evidence type="ECO:0000256" key="2">
    <source>
        <dbReference type="ARBA" id="ARBA00022741"/>
    </source>
</evidence>
<keyword evidence="4 12" id="KW-0347">Helicase</keyword>
<comment type="similarity">
    <text evidence="1">Belongs to the helicase family. UvrD subfamily.</text>
</comment>
<dbReference type="PANTHER" id="PTHR11070:SF2">
    <property type="entry name" value="ATP-DEPENDENT DNA HELICASE SRS2"/>
    <property type="match status" value="1"/>
</dbReference>
<protein>
    <recommendedName>
        <fullName evidence="9">DNA 3'-5' helicase</fullName>
        <ecNumber evidence="9">5.6.2.4</ecNumber>
    </recommendedName>
    <alternativeName>
        <fullName evidence="10">DNA 3'-5' helicase II</fullName>
    </alternativeName>
</protein>
<dbReference type="STRING" id="1578720.HAL011_13570"/>
<reference evidence="17" key="3">
    <citation type="submission" date="2014-12" db="EMBL/GenBank/DDBJ databases">
        <authorList>
            <person name="Smet A."/>
        </authorList>
    </citation>
    <scope>NUCLEOTIDE SEQUENCE [LARGE SCALE GENOMIC DNA]</scope>
</reference>
<evidence type="ECO:0000256" key="1">
    <source>
        <dbReference type="ARBA" id="ARBA00009922"/>
    </source>
</evidence>
<keyword evidence="17" id="KW-1185">Reference proteome</keyword>
<dbReference type="GO" id="GO:0000725">
    <property type="term" value="P:recombinational repair"/>
    <property type="evidence" value="ECO:0007669"/>
    <property type="project" value="TreeGrafter"/>
</dbReference>
<evidence type="ECO:0000256" key="10">
    <source>
        <dbReference type="ARBA" id="ARBA00034923"/>
    </source>
</evidence>
<dbReference type="InterPro" id="IPR027417">
    <property type="entry name" value="P-loop_NTPase"/>
</dbReference>
<dbReference type="OrthoDB" id="9810135at2"/>
<accession>A0A0K2X671</accession>
<dbReference type="Proteomes" id="UP000038622">
    <property type="component" value="Unassembled WGS sequence"/>
</dbReference>
<proteinExistence type="inferred from homology"/>
<dbReference type="Proteomes" id="UP000045175">
    <property type="component" value="Unassembled WGS sequence"/>
</dbReference>
<dbReference type="InterPro" id="IPR014017">
    <property type="entry name" value="DNA_helicase_UvrD-like_C"/>
</dbReference>
<evidence type="ECO:0000256" key="4">
    <source>
        <dbReference type="ARBA" id="ARBA00022806"/>
    </source>
</evidence>
<evidence type="ECO:0000256" key="12">
    <source>
        <dbReference type="PROSITE-ProRule" id="PRU00560"/>
    </source>
</evidence>
<feature type="binding site" evidence="12">
    <location>
        <begin position="29"/>
        <end position="36"/>
    </location>
    <ligand>
        <name>ATP</name>
        <dbReference type="ChEBI" id="CHEBI:30616"/>
    </ligand>
</feature>
<evidence type="ECO:0000313" key="16">
    <source>
        <dbReference type="EMBL" id="CRF44941.1"/>
    </source>
</evidence>
<dbReference type="InterPro" id="IPR000212">
    <property type="entry name" value="DNA_helicase_UvrD/REP"/>
</dbReference>
<evidence type="ECO:0000256" key="11">
    <source>
        <dbReference type="ARBA" id="ARBA00048988"/>
    </source>
</evidence>
<name>A0A0K2X671_9HELI</name>
<reference evidence="18 19" key="2">
    <citation type="submission" date="2014-12" db="EMBL/GenBank/DDBJ databases">
        <authorList>
            <person name="Jaenicke S."/>
        </authorList>
    </citation>
    <scope>NUCLEOTIDE SEQUENCE [LARGE SCALE GENOMIC DNA]</scope>
</reference>
<dbReference type="Gene3D" id="3.40.50.300">
    <property type="entry name" value="P-loop containing nucleotide triphosphate hydrolases"/>
    <property type="match status" value="2"/>
</dbReference>
<keyword evidence="7" id="KW-0413">Isomerase</keyword>
<reference evidence="14" key="1">
    <citation type="submission" date="2014-12" db="EMBL/GenBank/DDBJ databases">
        <title>Whole genome sequences of four Staphylococcus schleiferi canine isolates.</title>
        <authorList>
            <person name="Misic A.M."/>
            <person name="Cain C."/>
            <person name="Morris D.O."/>
            <person name="Rankin S."/>
            <person name="Beiting D."/>
        </authorList>
    </citation>
    <scope>NUCLEOTIDE SEQUENCE</scope>
    <source>
        <strain evidence="14">ASB11</strain>
        <strain evidence="15">ASB13</strain>
        <strain evidence="16">ASB9</strain>
    </source>
</reference>
<evidence type="ECO:0000259" key="13">
    <source>
        <dbReference type="PROSITE" id="PS51198"/>
    </source>
</evidence>
<dbReference type="EMBL" id="CDML01000044">
    <property type="protein sequence ID" value="CRF41556.1"/>
    <property type="molecule type" value="Genomic_DNA"/>
</dbReference>
<dbReference type="PANTHER" id="PTHR11070">
    <property type="entry name" value="UVRD / RECB / PCRA DNA HELICASE FAMILY MEMBER"/>
    <property type="match status" value="1"/>
</dbReference>
<dbReference type="EMBL" id="CDMH01000059">
    <property type="protein sequence ID" value="CRF43257.1"/>
    <property type="molecule type" value="Genomic_DNA"/>
</dbReference>
<dbReference type="GO" id="GO:0043138">
    <property type="term" value="F:3'-5' DNA helicase activity"/>
    <property type="evidence" value="ECO:0007669"/>
    <property type="project" value="UniProtKB-EC"/>
</dbReference>
<feature type="domain" description="UvrD-like helicase ATP-binding" evidence="13">
    <location>
        <begin position="8"/>
        <end position="278"/>
    </location>
</feature>
<evidence type="ECO:0000256" key="5">
    <source>
        <dbReference type="ARBA" id="ARBA00022840"/>
    </source>
</evidence>
<dbReference type="Gene3D" id="1.10.10.160">
    <property type="match status" value="1"/>
</dbReference>
<keyword evidence="2 12" id="KW-0547">Nucleotide-binding</keyword>
<organism evidence="14 17">
    <name type="scientific">Helicobacter ailurogastricus</name>
    <dbReference type="NCBI Taxonomy" id="1578720"/>
    <lineage>
        <taxon>Bacteria</taxon>
        <taxon>Pseudomonadati</taxon>
        <taxon>Campylobacterota</taxon>
        <taxon>Epsilonproteobacteria</taxon>
        <taxon>Campylobacterales</taxon>
        <taxon>Helicobacteraceae</taxon>
        <taxon>Helicobacter</taxon>
    </lineage>
</organism>
<evidence type="ECO:0000313" key="17">
    <source>
        <dbReference type="Proteomes" id="UP000038622"/>
    </source>
</evidence>
<dbReference type="AlphaFoldDB" id="A0A0K2X671"/>
<dbReference type="GO" id="GO:0005829">
    <property type="term" value="C:cytosol"/>
    <property type="evidence" value="ECO:0007669"/>
    <property type="project" value="TreeGrafter"/>
</dbReference>
<evidence type="ECO:0000256" key="7">
    <source>
        <dbReference type="ARBA" id="ARBA00023235"/>
    </source>
</evidence>
<dbReference type="CDD" id="cd18807">
    <property type="entry name" value="SF1_C_UvrD"/>
    <property type="match status" value="1"/>
</dbReference>
<dbReference type="Proteomes" id="UP000041394">
    <property type="component" value="Unassembled WGS sequence"/>
</dbReference>
<dbReference type="PROSITE" id="PS51198">
    <property type="entry name" value="UVRD_HELICASE_ATP_BIND"/>
    <property type="match status" value="1"/>
</dbReference>
<dbReference type="CDD" id="cd17932">
    <property type="entry name" value="DEXQc_UvrD"/>
    <property type="match status" value="1"/>
</dbReference>
<evidence type="ECO:0000313" key="14">
    <source>
        <dbReference type="EMBL" id="CRF41556.1"/>
    </source>
</evidence>
<evidence type="ECO:0000256" key="8">
    <source>
        <dbReference type="ARBA" id="ARBA00034617"/>
    </source>
</evidence>
<keyword evidence="5 12" id="KW-0067">ATP-binding</keyword>
<evidence type="ECO:0000256" key="3">
    <source>
        <dbReference type="ARBA" id="ARBA00022801"/>
    </source>
</evidence>
<dbReference type="EC" id="5.6.2.4" evidence="9"/>
<keyword evidence="6" id="KW-0238">DNA-binding</keyword>
<evidence type="ECO:0000313" key="15">
    <source>
        <dbReference type="EMBL" id="CRF43257.1"/>
    </source>
</evidence>
<gene>
    <name evidence="14" type="ORF">HAL011_13570</name>
    <name evidence="15" type="ORF">HAL013_14830</name>
    <name evidence="16" type="ORF">HAL09_15670</name>
</gene>
<evidence type="ECO:0000256" key="9">
    <source>
        <dbReference type="ARBA" id="ARBA00034808"/>
    </source>
</evidence>
<comment type="catalytic activity">
    <reaction evidence="8">
        <text>Couples ATP hydrolysis with the unwinding of duplex DNA by translocating in the 3'-5' direction.</text>
        <dbReference type="EC" id="5.6.2.4"/>
    </reaction>
</comment>
<dbReference type="RefSeq" id="WP_053942100.1">
    <property type="nucleotide sequence ID" value="NZ_BSWO01000020.1"/>
</dbReference>
<sequence>MNAQALLASLNPAQQEAARHIKGPLLILAGAGSGKTRTLTTRLAYLIGCVGIPPENTLTLTFTNKAAREMRQRAMDLLGRQHTSYKPTLCTFHSFGHALLREHHALLDLPPDFQVVTQETMGAKLPEILGKPLEERTIKGMFKKFSQVKNQCVPLKSCWESVQWAFVLYNAFLRQNGLVDFDDLIALPYALLEKNLALAKSLGQRYAYISVDEYQDTNPLQFKLLQKLCGTHQNLCVVGDDDQSIYGFRGADIRNILAFEHHFKGAKVIKLEQNYRSTQNILECANQLIKHNRQRHNKTLFSDKAKAPSQKLKFLHFANADAENIFLVQQIQDCLNRGIAPQNIAILYRLHCLAKKIHEGLKGAHILHEILRPDDNPLENYTPPPEGIRGVQCMSVHTSKGLEFSVVFLVGFEEDFFPYGGVEDIEEERRLCYVAITRAKEELYICSAKERCYFDKIYTRLEPSSFLEEAQLHLQAES</sequence>
<keyword evidence="3 12" id="KW-0378">Hydrolase</keyword>
<dbReference type="SUPFAM" id="SSF52540">
    <property type="entry name" value="P-loop containing nucleoside triphosphate hydrolases"/>
    <property type="match status" value="1"/>
</dbReference>
<dbReference type="InterPro" id="IPR014016">
    <property type="entry name" value="UvrD-like_ATP-bd"/>
</dbReference>
<evidence type="ECO:0000256" key="6">
    <source>
        <dbReference type="ARBA" id="ARBA00023125"/>
    </source>
</evidence>
<evidence type="ECO:0000313" key="18">
    <source>
        <dbReference type="Proteomes" id="UP000041394"/>
    </source>
</evidence>
<dbReference type="Pfam" id="PF13361">
    <property type="entry name" value="UvrD_C"/>
    <property type="match status" value="2"/>
</dbReference>
<comment type="catalytic activity">
    <reaction evidence="11">
        <text>ATP + H2O = ADP + phosphate + H(+)</text>
        <dbReference type="Rhea" id="RHEA:13065"/>
        <dbReference type="ChEBI" id="CHEBI:15377"/>
        <dbReference type="ChEBI" id="CHEBI:15378"/>
        <dbReference type="ChEBI" id="CHEBI:30616"/>
        <dbReference type="ChEBI" id="CHEBI:43474"/>
        <dbReference type="ChEBI" id="CHEBI:456216"/>
        <dbReference type="EC" id="5.6.2.4"/>
    </reaction>
</comment>
<dbReference type="Pfam" id="PF00580">
    <property type="entry name" value="UvrD-helicase"/>
    <property type="match status" value="1"/>
</dbReference>
<dbReference type="GO" id="GO:0003677">
    <property type="term" value="F:DNA binding"/>
    <property type="evidence" value="ECO:0007669"/>
    <property type="project" value="UniProtKB-KW"/>
</dbReference>
<dbReference type="GO" id="GO:0033202">
    <property type="term" value="C:DNA helicase complex"/>
    <property type="evidence" value="ECO:0007669"/>
    <property type="project" value="TreeGrafter"/>
</dbReference>
<evidence type="ECO:0000313" key="19">
    <source>
        <dbReference type="Proteomes" id="UP000045175"/>
    </source>
</evidence>
<dbReference type="GO" id="GO:0005524">
    <property type="term" value="F:ATP binding"/>
    <property type="evidence" value="ECO:0007669"/>
    <property type="project" value="UniProtKB-UniRule"/>
</dbReference>
<dbReference type="EMBL" id="CDMN01000067">
    <property type="protein sequence ID" value="CRF44941.1"/>
    <property type="molecule type" value="Genomic_DNA"/>
</dbReference>
<dbReference type="InterPro" id="IPR013986">
    <property type="entry name" value="DExx_box_DNA_helicase_dom_sf"/>
</dbReference>